<organism evidence="2 3">
    <name type="scientific">Arthrobotrys conoides</name>
    <dbReference type="NCBI Taxonomy" id="74498"/>
    <lineage>
        <taxon>Eukaryota</taxon>
        <taxon>Fungi</taxon>
        <taxon>Dikarya</taxon>
        <taxon>Ascomycota</taxon>
        <taxon>Pezizomycotina</taxon>
        <taxon>Orbiliomycetes</taxon>
        <taxon>Orbiliales</taxon>
        <taxon>Orbiliaceae</taxon>
        <taxon>Arthrobotrys</taxon>
    </lineage>
</organism>
<dbReference type="SUPFAM" id="SSF52540">
    <property type="entry name" value="P-loop containing nucleoside triphosphate hydrolases"/>
    <property type="match status" value="1"/>
</dbReference>
<evidence type="ECO:0000313" key="2">
    <source>
        <dbReference type="EMBL" id="KAK6516342.1"/>
    </source>
</evidence>
<accession>A0AAN8NT55</accession>
<dbReference type="InterPro" id="IPR027417">
    <property type="entry name" value="P-loop_NTPase"/>
</dbReference>
<dbReference type="Pfam" id="PF00350">
    <property type="entry name" value="Dynamin_N"/>
    <property type="match status" value="1"/>
</dbReference>
<evidence type="ECO:0000259" key="1">
    <source>
        <dbReference type="Pfam" id="PF00350"/>
    </source>
</evidence>
<keyword evidence="3" id="KW-1185">Reference proteome</keyword>
<sequence length="854" mass="97242">MATILHQGSEVQKRDPEAIDECLRKLTEKGQRFLQLCANQLERIKELNVLSEDGSELLQSIPTYAYGSSESGSKATIAFVGETGEGKSTLLNALLNCGEIAPTSGSSACTCVATEFSSRTSNMQSKYHAIVEYISQKDFEEELQILCQEIQDRGGTIDYGEGEGFDATMENQETGSQYTMDETSIQSYDAAIEKLKALFPGFEERDLPGISEKVKALYETEPLKSGKRVIERDDDTEFIDEVSKVVSAKSGGCGDEPELWPLVKVVKIYLDSEVLQTGAILVDLPGIQDTNAARTGVANEYLEKAEHVIIVSRLSRALDRKPTARLAKAQFERQLESAGRKRITLVCTWCDSFKPSDAKNDFKDVPDFSATYTKLFKKTEGLSREASKSLSPEERTAHRKRVETAKHELNEFCRRTLNEEMPKRLSQKYCEVVKENVDLKSFLVASISYQEMADLDAENDEADKTQIPQLKRYCMGIPVEQRAYLTTSFIESDFQRVYSSLGLFLTSINTTLSPETLDEIRIDLRAAEAALKKDLIQFRETCIQAIYKDIDEMIEQVGKLAENVKADSWRVLQSFRQKYKRPITFRAVCRRGGSWVIRSEPGKDLNERLLDKFNDEVYSKWKFTCLKMEQSLDNFKIDSVRRLGGFQIRWEGIHPGFSRDFYVDKVTKMEVEVTRVHQLDLSSTDYEATKKHFVASLDCLSRCILHKFRTDVIKKAKRKGRVLYAAISSETVKSILEGCYAEVANIGGKYTYDRMVNKFLKGLADNDPFKGMGYEISSHLRELKEELNQETKNWCDEFEKELRKTVLAWTKRSKKSGQIETQEKGKLRRILADFEVYKDELIEEAKRLELEAQT</sequence>
<dbReference type="EMBL" id="JAVHJM010000003">
    <property type="protein sequence ID" value="KAK6516342.1"/>
    <property type="molecule type" value="Genomic_DNA"/>
</dbReference>
<comment type="caution">
    <text evidence="2">The sequence shown here is derived from an EMBL/GenBank/DDBJ whole genome shotgun (WGS) entry which is preliminary data.</text>
</comment>
<gene>
    <name evidence="2" type="ORF">TWF506_006251</name>
</gene>
<dbReference type="AlphaFoldDB" id="A0AAN8NT55"/>
<reference evidence="2 3" key="1">
    <citation type="submission" date="2019-10" db="EMBL/GenBank/DDBJ databases">
        <authorList>
            <person name="Palmer J.M."/>
        </authorList>
    </citation>
    <scope>NUCLEOTIDE SEQUENCE [LARGE SCALE GENOMIC DNA]</scope>
    <source>
        <strain evidence="2 3">TWF506</strain>
    </source>
</reference>
<dbReference type="PANTHER" id="PTHR36681">
    <property type="entry name" value="NUCLEAR GTPASE, GERMINAL CENTER-ASSOCIATED, TANDEM DUPLICATE 3"/>
    <property type="match status" value="1"/>
</dbReference>
<dbReference type="InterPro" id="IPR045063">
    <property type="entry name" value="Dynamin_N"/>
</dbReference>
<dbReference type="PANTHER" id="PTHR36681:SF3">
    <property type="entry name" value="NUCLEAR GTPASE, GERMINAL CENTER-ASSOCIATED, TANDEM DUPLICATE 3"/>
    <property type="match status" value="1"/>
</dbReference>
<dbReference type="Proteomes" id="UP001307849">
    <property type="component" value="Unassembled WGS sequence"/>
</dbReference>
<feature type="domain" description="Dynamin N-terminal" evidence="1">
    <location>
        <begin position="77"/>
        <end position="329"/>
    </location>
</feature>
<dbReference type="Gene3D" id="3.40.50.300">
    <property type="entry name" value="P-loop containing nucleotide triphosphate hydrolases"/>
    <property type="match status" value="2"/>
</dbReference>
<protein>
    <recommendedName>
        <fullName evidence="1">Dynamin N-terminal domain-containing protein</fullName>
    </recommendedName>
</protein>
<evidence type="ECO:0000313" key="3">
    <source>
        <dbReference type="Proteomes" id="UP001307849"/>
    </source>
</evidence>
<proteinExistence type="predicted"/>
<name>A0AAN8NT55_9PEZI</name>